<feature type="non-terminal residue" evidence="2">
    <location>
        <position position="152"/>
    </location>
</feature>
<organism evidence="2">
    <name type="scientific">marine metagenome</name>
    <dbReference type="NCBI Taxonomy" id="408172"/>
    <lineage>
        <taxon>unclassified sequences</taxon>
        <taxon>metagenomes</taxon>
        <taxon>ecological metagenomes</taxon>
    </lineage>
</organism>
<dbReference type="AlphaFoldDB" id="A0A382Y8A2"/>
<gene>
    <name evidence="2" type="ORF">METZ01_LOCUS432416</name>
</gene>
<feature type="domain" description="Nucleotidyl transferase" evidence="1">
    <location>
        <begin position="5"/>
        <end position="151"/>
    </location>
</feature>
<proteinExistence type="predicted"/>
<dbReference type="EMBL" id="UINC01173778">
    <property type="protein sequence ID" value="SVD79562.1"/>
    <property type="molecule type" value="Genomic_DNA"/>
</dbReference>
<name>A0A382Y8A2_9ZZZZ</name>
<dbReference type="PANTHER" id="PTHR46390">
    <property type="entry name" value="MANNOSE-1-PHOSPHATE GUANYLYLTRANSFERASE"/>
    <property type="match status" value="1"/>
</dbReference>
<reference evidence="2" key="1">
    <citation type="submission" date="2018-05" db="EMBL/GenBank/DDBJ databases">
        <authorList>
            <person name="Lanie J.A."/>
            <person name="Ng W.-L."/>
            <person name="Kazmierczak K.M."/>
            <person name="Andrzejewski T.M."/>
            <person name="Davidsen T.M."/>
            <person name="Wayne K.J."/>
            <person name="Tettelin H."/>
            <person name="Glass J.I."/>
            <person name="Rusch D."/>
            <person name="Podicherti R."/>
            <person name="Tsui H.-C.T."/>
            <person name="Winkler M.E."/>
        </authorList>
    </citation>
    <scope>NUCLEOTIDE SEQUENCE</scope>
</reference>
<accession>A0A382Y8A2</accession>
<dbReference type="SUPFAM" id="SSF53448">
    <property type="entry name" value="Nucleotide-diphospho-sugar transferases"/>
    <property type="match status" value="1"/>
</dbReference>
<dbReference type="InterPro" id="IPR005835">
    <property type="entry name" value="NTP_transferase_dom"/>
</dbReference>
<dbReference type="PANTHER" id="PTHR46390:SF1">
    <property type="entry name" value="MANNOSE-1-PHOSPHATE GUANYLYLTRANSFERASE"/>
    <property type="match status" value="1"/>
</dbReference>
<protein>
    <recommendedName>
        <fullName evidence="1">Nucleotidyl transferase domain-containing protein</fullName>
    </recommendedName>
</protein>
<dbReference type="Gene3D" id="3.90.550.10">
    <property type="entry name" value="Spore Coat Polysaccharide Biosynthesis Protein SpsA, Chain A"/>
    <property type="match status" value="1"/>
</dbReference>
<evidence type="ECO:0000259" key="1">
    <source>
        <dbReference type="Pfam" id="PF00483"/>
    </source>
</evidence>
<dbReference type="InterPro" id="IPR051161">
    <property type="entry name" value="Mannose-6P_isomerase_type2"/>
</dbReference>
<dbReference type="GO" id="GO:0004475">
    <property type="term" value="F:mannose-1-phosphate guanylyltransferase (GTP) activity"/>
    <property type="evidence" value="ECO:0007669"/>
    <property type="project" value="TreeGrafter"/>
</dbReference>
<sequence>MQVIPVILCGGSGTRLWPLSRELHPKQLLSLVDDRSLLQNTVTRCGQHPDTAGAILICNEEHRFLVAEQLRELDIPDADILLEPEGRNTAPAVALAAHLAQARINDAILVVLPSDHVIKQAESFLEALSQSIELAKNDHLVTFGVVPTHAET</sequence>
<dbReference type="InterPro" id="IPR029044">
    <property type="entry name" value="Nucleotide-diphossugar_trans"/>
</dbReference>
<dbReference type="GO" id="GO:0009298">
    <property type="term" value="P:GDP-mannose biosynthetic process"/>
    <property type="evidence" value="ECO:0007669"/>
    <property type="project" value="TreeGrafter"/>
</dbReference>
<dbReference type="Pfam" id="PF00483">
    <property type="entry name" value="NTP_transferase"/>
    <property type="match status" value="1"/>
</dbReference>
<evidence type="ECO:0000313" key="2">
    <source>
        <dbReference type="EMBL" id="SVD79562.1"/>
    </source>
</evidence>